<dbReference type="Gramene" id="TraesSTA7A03G03881090.1">
    <property type="protein sequence ID" value="TraesSTA7A03G03881090.1.CDS1"/>
    <property type="gene ID" value="TraesSTA7A03G03881090"/>
</dbReference>
<dbReference type="Proteomes" id="UP000019116">
    <property type="component" value="Chromosome 7A"/>
</dbReference>
<evidence type="ECO:0000313" key="3">
    <source>
        <dbReference type="Proteomes" id="UP000019116"/>
    </source>
</evidence>
<keyword evidence="3" id="KW-1185">Reference proteome</keyword>
<accession>A0A3B6RDD1</accession>
<dbReference type="AlphaFoldDB" id="A0A3B6RDD1"/>
<dbReference type="Gramene" id="TraesROB_scaffold_044291_01G000100.1">
    <property type="protein sequence ID" value="TraesROB_scaffold_044291_01G000100.1"/>
    <property type="gene ID" value="TraesROB_scaffold_044291_01G000100"/>
</dbReference>
<dbReference type="Gramene" id="TraesCS7A03G0547400.1">
    <property type="protein sequence ID" value="TraesCS7A03G0547400.1.CDS1"/>
    <property type="gene ID" value="TraesCS7A03G0547400"/>
</dbReference>
<organism evidence="2">
    <name type="scientific">Triticum aestivum</name>
    <name type="common">Wheat</name>
    <dbReference type="NCBI Taxonomy" id="4565"/>
    <lineage>
        <taxon>Eukaryota</taxon>
        <taxon>Viridiplantae</taxon>
        <taxon>Streptophyta</taxon>
        <taxon>Embryophyta</taxon>
        <taxon>Tracheophyta</taxon>
        <taxon>Spermatophyta</taxon>
        <taxon>Magnoliopsida</taxon>
        <taxon>Liliopsida</taxon>
        <taxon>Poales</taxon>
        <taxon>Poaceae</taxon>
        <taxon>BOP clade</taxon>
        <taxon>Pooideae</taxon>
        <taxon>Triticodae</taxon>
        <taxon>Triticeae</taxon>
        <taxon>Triticinae</taxon>
        <taxon>Triticum</taxon>
    </lineage>
</organism>
<protein>
    <submittedName>
        <fullName evidence="2">Uncharacterized protein</fullName>
    </submittedName>
</protein>
<dbReference type="Gramene" id="TraesLDM7A03G03890240.1">
    <property type="protein sequence ID" value="TraesLDM7A03G03890240.1.CDS1"/>
    <property type="gene ID" value="TraesLDM7A03G03890240"/>
</dbReference>
<proteinExistence type="predicted"/>
<name>A0A3B6RDD1_WHEAT</name>
<dbReference type="Gramene" id="TraesWEE_scaffold_035658_01G000100.1">
    <property type="protein sequence ID" value="TraesWEE_scaffold_035658_01G000100.1"/>
    <property type="gene ID" value="TraesWEE_scaffold_035658_01G000100"/>
</dbReference>
<dbReference type="Gramene" id="TraesRN7A0100519100.1">
    <property type="protein sequence ID" value="TraesRN7A0100519100.1"/>
    <property type="gene ID" value="TraesRN7A0100519100"/>
</dbReference>
<dbReference type="Gramene" id="TraesCS7A02G236000.1">
    <property type="protein sequence ID" value="TraesCS7A02G236000.1.cds1"/>
    <property type="gene ID" value="TraesCS7A02G236000"/>
</dbReference>
<dbReference type="Gramene" id="TraesARI7A03G03857220.1">
    <property type="protein sequence ID" value="TraesARI7A03G03857220.1.CDS1"/>
    <property type="gene ID" value="TraesARI7A03G03857220"/>
</dbReference>
<dbReference type="EnsemblPlants" id="TraesCS7A02G236000.1">
    <property type="protein sequence ID" value="TraesCS7A02G236000.1.cds1"/>
    <property type="gene ID" value="TraesCS7A02G236000"/>
</dbReference>
<sequence>MGGVRAESWGVGDEENGVGFMMEGDTTAKNVEVGCYMEAHGEHHTQMFLLASYLFPAALISPYDSIMPQATL</sequence>
<dbReference type="Gramene" id="TraesLAC7A03G03838560.1">
    <property type="protein sequence ID" value="TraesLAC7A03G03838560.1.CDS1"/>
    <property type="gene ID" value="TraesLAC7A03G03838560"/>
</dbReference>
<feature type="region of interest" description="Disordered" evidence="1">
    <location>
        <begin position="1"/>
        <end position="21"/>
    </location>
</feature>
<dbReference type="Gramene" id="TraesCLE_scaffold_078680_01G000100.1">
    <property type="protein sequence ID" value="TraesCLE_scaffold_078680_01G000100.1"/>
    <property type="gene ID" value="TraesCLE_scaffold_078680_01G000100"/>
</dbReference>
<evidence type="ECO:0000313" key="2">
    <source>
        <dbReference type="EnsemblPlants" id="TraesCS7A02G236000.1.cds1"/>
    </source>
</evidence>
<dbReference type="Gramene" id="TraesCAD_scaffold_052157_01G000100.1">
    <property type="protein sequence ID" value="TraesCAD_scaffold_052157_01G000100.1"/>
    <property type="gene ID" value="TraesCAD_scaffold_052157_01G000100"/>
</dbReference>
<dbReference type="Gramene" id="TraesNOR7A03G03928600.1">
    <property type="protein sequence ID" value="TraesNOR7A03G03928600.1.CDS1"/>
    <property type="gene ID" value="TraesNOR7A03G03928600"/>
</dbReference>
<evidence type="ECO:0000256" key="1">
    <source>
        <dbReference type="SAM" id="MobiDB-lite"/>
    </source>
</evidence>
<reference evidence="2" key="1">
    <citation type="submission" date="2018-08" db="EMBL/GenBank/DDBJ databases">
        <authorList>
            <person name="Rossello M."/>
        </authorList>
    </citation>
    <scope>NUCLEOTIDE SEQUENCE [LARGE SCALE GENOMIC DNA]</scope>
    <source>
        <strain evidence="2">cv. Chinese Spring</strain>
    </source>
</reference>
<reference evidence="2" key="2">
    <citation type="submission" date="2018-10" db="UniProtKB">
        <authorList>
            <consortium name="EnsemblPlants"/>
        </authorList>
    </citation>
    <scope>IDENTIFICATION</scope>
</reference>
<dbReference type="Gramene" id="TraesSYM7A03G03836890.1">
    <property type="protein sequence ID" value="TraesSYM7A03G03836890.1.CDS1"/>
    <property type="gene ID" value="TraesSYM7A03G03836890"/>
</dbReference>